<dbReference type="NCBIfam" id="TIGR04057">
    <property type="entry name" value="SusC_RagA_signa"/>
    <property type="match status" value="1"/>
</dbReference>
<dbReference type="Pfam" id="PF07715">
    <property type="entry name" value="Plug"/>
    <property type="match status" value="1"/>
</dbReference>
<dbReference type="InterPro" id="IPR037066">
    <property type="entry name" value="Plug_dom_sf"/>
</dbReference>
<comment type="subcellular location">
    <subcellularLocation>
        <location evidence="1 8">Cell outer membrane</location>
        <topology evidence="1 8">Multi-pass membrane protein</topology>
    </subcellularLocation>
</comment>
<reference evidence="10 11" key="1">
    <citation type="submission" date="2024-01" db="EMBL/GenBank/DDBJ databases">
        <title>Sphingobacterium tenebrionis sp. nov., a novel endophyte isolated from tenebrio molitor intestines.</title>
        <authorList>
            <person name="Zhang C."/>
        </authorList>
    </citation>
    <scope>NUCLEOTIDE SEQUENCE [LARGE SCALE GENOMIC DNA]</scope>
    <source>
        <strain evidence="10 11">PU5-4</strain>
    </source>
</reference>
<keyword evidence="6 8" id="KW-0472">Membrane</keyword>
<dbReference type="InterPro" id="IPR039426">
    <property type="entry name" value="TonB-dep_rcpt-like"/>
</dbReference>
<dbReference type="InterPro" id="IPR023996">
    <property type="entry name" value="TonB-dep_OMP_SusC/RagA"/>
</dbReference>
<keyword evidence="2 8" id="KW-0813">Transport</keyword>
<comment type="similarity">
    <text evidence="8">Belongs to the TonB-dependent receptor family.</text>
</comment>
<dbReference type="InterPro" id="IPR012910">
    <property type="entry name" value="Plug_dom"/>
</dbReference>
<sequence length="1061" mass="119321">MKTKDIIVFLFLIFLGMCQNANSQQLLRGVVLDASSHVPIPQAVVLHNGKRTMTDSVGAFHLRVRTGDRIRVTDIAHHPKEHVFSDADGTDLTILLEPLVEQLEEVVVSSGYQELSKKDVTGSVAVVSRAELDKNPDPNILSRLRDAVPGLIFNKLDVLQRQSISIGGKSTLFANSEPLVILDNFPYEGDISDINPQDVQSITVLKDAAAAAIWGARAGNGVIVIKSKKGIIGQSNKFNASMNLGISDPVDLFYNARMTSPEFIDMEKRLFENGYYRSQESSQSNTPLSPAVELMIAHREGLISADQLDLSLMELGAHDVRKDLMKEVYRPEMRQQYAVSHSFSGRGNAGMVSLGYDRNRENLQGNSNDRLNLTFNQQIKVWKDRITITPGIGFTQRAGDRPNRIPVDLRFGSTSIYPYAVLRSPEGDPLAVTRSYRRKFLESALQQGLLDWEYVPLSDVEHLQFRTNDRMLRASLNADLELLSGLKLSADYRWLGSWSSGKSLYGPQSYYARDMVNNYTFLNGGQLQYGIPQGGILDGRYGNGSSHNLRTQLQYDKDWEDHRFNILVGGEVSDANSRTDSYRLYGYDPEHHVSGPVNYLVNYKQYSSPFSRRIPYQDSGSDLTDRFLSYYSTLGYYLKDRYLFNASARLDRSNIFGVRSNQKGIPLFSLSAAWSLDREDFFRPLSHLFSGMKLRLSYGHTGNVDNSLSSLMVAQRSPVTADHTGLPYSTIMNPANPELRWERVAISNIGIDMVLLGGKLDVTLDSYRKIGRDLLGSIDFPTSSGIFSFYGNTAGTKTWGTDISLKGRFPISAKASSTTSFMFSYNRDEVTHYTLEHPVTSVLSAGQIGSFPVVGRPIHSIFAYHWSGLDSDNGRPLGMINGEVSGDHRKIIQSSKLEDLLFVGTSRPRMFGSLRQEFIYSNMSLAIGLSYRLGYWYRRESVNYNHLFTATRAHGDFSERWKVPGDELYTQVPSMPTVRDNNEVLFYTNSAILVEPGDHIRIQDIRAQYRFQTREIPGTVALFGHIENVGMLWKSSGKKLDPDHPNQKALRYWTFGMRIDF</sequence>
<keyword evidence="5" id="KW-0732">Signal</keyword>
<evidence type="ECO:0000256" key="8">
    <source>
        <dbReference type="PROSITE-ProRule" id="PRU01360"/>
    </source>
</evidence>
<evidence type="ECO:0000256" key="3">
    <source>
        <dbReference type="ARBA" id="ARBA00022452"/>
    </source>
</evidence>
<dbReference type="RefSeq" id="WP_336557177.1">
    <property type="nucleotide sequence ID" value="NZ_JAYLLN010000003.1"/>
</dbReference>
<evidence type="ECO:0000313" key="10">
    <source>
        <dbReference type="EMBL" id="MEI5983732.1"/>
    </source>
</evidence>
<evidence type="ECO:0000256" key="4">
    <source>
        <dbReference type="ARBA" id="ARBA00022692"/>
    </source>
</evidence>
<evidence type="ECO:0000256" key="5">
    <source>
        <dbReference type="ARBA" id="ARBA00022729"/>
    </source>
</evidence>
<dbReference type="Proteomes" id="UP001363035">
    <property type="component" value="Unassembled WGS sequence"/>
</dbReference>
<keyword evidence="7 8" id="KW-0998">Cell outer membrane</keyword>
<dbReference type="SUPFAM" id="SSF49464">
    <property type="entry name" value="Carboxypeptidase regulatory domain-like"/>
    <property type="match status" value="1"/>
</dbReference>
<dbReference type="InterPro" id="IPR036942">
    <property type="entry name" value="Beta-barrel_TonB_sf"/>
</dbReference>
<feature type="domain" description="TonB-dependent receptor plug" evidence="9">
    <location>
        <begin position="117"/>
        <end position="222"/>
    </location>
</feature>
<evidence type="ECO:0000256" key="7">
    <source>
        <dbReference type="ARBA" id="ARBA00023237"/>
    </source>
</evidence>
<protein>
    <submittedName>
        <fullName evidence="10">SusC/RagA family TonB-linked outer membrane protein</fullName>
    </submittedName>
</protein>
<dbReference type="PROSITE" id="PS52016">
    <property type="entry name" value="TONB_DEPENDENT_REC_3"/>
    <property type="match status" value="1"/>
</dbReference>
<dbReference type="Gene3D" id="2.170.130.10">
    <property type="entry name" value="TonB-dependent receptor, plug domain"/>
    <property type="match status" value="1"/>
</dbReference>
<evidence type="ECO:0000256" key="6">
    <source>
        <dbReference type="ARBA" id="ARBA00023136"/>
    </source>
</evidence>
<gene>
    <name evidence="10" type="ORF">VJ786_02330</name>
</gene>
<evidence type="ECO:0000259" key="9">
    <source>
        <dbReference type="Pfam" id="PF07715"/>
    </source>
</evidence>
<dbReference type="Gene3D" id="2.40.170.20">
    <property type="entry name" value="TonB-dependent receptor, beta-barrel domain"/>
    <property type="match status" value="1"/>
</dbReference>
<keyword evidence="11" id="KW-1185">Reference proteome</keyword>
<dbReference type="NCBIfam" id="TIGR04056">
    <property type="entry name" value="OMP_RagA_SusC"/>
    <property type="match status" value="1"/>
</dbReference>
<dbReference type="EMBL" id="JAYLLN010000003">
    <property type="protein sequence ID" value="MEI5983732.1"/>
    <property type="molecule type" value="Genomic_DNA"/>
</dbReference>
<dbReference type="SUPFAM" id="SSF56935">
    <property type="entry name" value="Porins"/>
    <property type="match status" value="1"/>
</dbReference>
<dbReference type="PANTHER" id="PTHR30069:SF29">
    <property type="entry name" value="HEMOGLOBIN AND HEMOGLOBIN-HAPTOGLOBIN-BINDING PROTEIN 1-RELATED"/>
    <property type="match status" value="1"/>
</dbReference>
<dbReference type="PANTHER" id="PTHR30069">
    <property type="entry name" value="TONB-DEPENDENT OUTER MEMBRANE RECEPTOR"/>
    <property type="match status" value="1"/>
</dbReference>
<evidence type="ECO:0000256" key="1">
    <source>
        <dbReference type="ARBA" id="ARBA00004571"/>
    </source>
</evidence>
<keyword evidence="3 8" id="KW-1134">Transmembrane beta strand</keyword>
<accession>A0ABU8I1Y1</accession>
<dbReference type="InterPro" id="IPR023997">
    <property type="entry name" value="TonB-dep_OMP_SusC/RagA_CS"/>
</dbReference>
<comment type="caution">
    <text evidence="10">The sequence shown here is derived from an EMBL/GenBank/DDBJ whole genome shotgun (WGS) entry which is preliminary data.</text>
</comment>
<proteinExistence type="inferred from homology"/>
<evidence type="ECO:0000313" key="11">
    <source>
        <dbReference type="Proteomes" id="UP001363035"/>
    </source>
</evidence>
<evidence type="ECO:0000256" key="2">
    <source>
        <dbReference type="ARBA" id="ARBA00022448"/>
    </source>
</evidence>
<name>A0ABU8I1Y1_9SPHI</name>
<keyword evidence="4 8" id="KW-0812">Transmembrane</keyword>
<organism evidence="10 11">
    <name type="scientific">Sphingobacterium tenebrionis</name>
    <dbReference type="NCBI Taxonomy" id="3111775"/>
    <lineage>
        <taxon>Bacteria</taxon>
        <taxon>Pseudomonadati</taxon>
        <taxon>Bacteroidota</taxon>
        <taxon>Sphingobacteriia</taxon>
        <taxon>Sphingobacteriales</taxon>
        <taxon>Sphingobacteriaceae</taxon>
        <taxon>Sphingobacterium</taxon>
    </lineage>
</organism>
<dbReference type="InterPro" id="IPR008969">
    <property type="entry name" value="CarboxyPept-like_regulatory"/>
</dbReference>